<keyword evidence="1" id="KW-0805">Transcription regulation</keyword>
<sequence length="226" mass="24655">MPRPRLPERRRLLLAAARDLALAQGWPSTTIAQIAARAGVGKGAVYLEFPDRHALLDAVLTAAMHDLTSAVHRRCLDHPGLLDLPAVYRIGLEELLAEPLLRALHLGDGDVLGEHVREVGPVRYRARMDWLGQYIADLQDAGVLARDVDRDVLGRVLGMFTLGLLSAPTALGRITDEELRESVALFAQLVGRGLAPAQQADPEAARAAQLALLDRLTDQLRTQEQP</sequence>
<keyword evidence="3" id="KW-0804">Transcription</keyword>
<evidence type="ECO:0000313" key="7">
    <source>
        <dbReference type="Proteomes" id="UP000217889"/>
    </source>
</evidence>
<evidence type="ECO:0000256" key="2">
    <source>
        <dbReference type="ARBA" id="ARBA00023125"/>
    </source>
</evidence>
<accession>A0A291H0D8</accession>
<evidence type="ECO:0000256" key="1">
    <source>
        <dbReference type="ARBA" id="ARBA00023015"/>
    </source>
</evidence>
<protein>
    <submittedName>
        <fullName evidence="6">TetR family transcriptional regulator</fullName>
    </submittedName>
</protein>
<evidence type="ECO:0000313" key="6">
    <source>
        <dbReference type="EMBL" id="ATG55931.1"/>
    </source>
</evidence>
<dbReference type="PROSITE" id="PS50977">
    <property type="entry name" value="HTH_TETR_2"/>
    <property type="match status" value="1"/>
</dbReference>
<name>A0A291H0D8_9MICO</name>
<dbReference type="PANTHER" id="PTHR30055:SF234">
    <property type="entry name" value="HTH-TYPE TRANSCRIPTIONAL REGULATOR BETI"/>
    <property type="match status" value="1"/>
</dbReference>
<reference evidence="6 7" key="1">
    <citation type="journal article" date="2014" name="Int. J. Syst. Evol. Microbiol.">
        <title>Brachybacterium ginsengisoli sp. nov., isolated from soil of a ginseng field.</title>
        <authorList>
            <person name="Hoang V.A."/>
            <person name="Kim Y.J."/>
            <person name="Nguyen N.L."/>
            <person name="Yang D.C."/>
        </authorList>
    </citation>
    <scope>NUCLEOTIDE SEQUENCE [LARGE SCALE GENOMIC DNA]</scope>
    <source>
        <strain evidence="6 7">DCY80</strain>
    </source>
</reference>
<evidence type="ECO:0000259" key="5">
    <source>
        <dbReference type="PROSITE" id="PS50977"/>
    </source>
</evidence>
<dbReference type="KEGG" id="bgg:CFK41_14945"/>
<dbReference type="InterPro" id="IPR001647">
    <property type="entry name" value="HTH_TetR"/>
</dbReference>
<gene>
    <name evidence="6" type="ORF">CFK41_14945</name>
</gene>
<keyword evidence="2 4" id="KW-0238">DNA-binding</keyword>
<dbReference type="Gene3D" id="1.10.357.10">
    <property type="entry name" value="Tetracycline Repressor, domain 2"/>
    <property type="match status" value="1"/>
</dbReference>
<dbReference type="EMBL" id="CP023564">
    <property type="protein sequence ID" value="ATG55931.1"/>
    <property type="molecule type" value="Genomic_DNA"/>
</dbReference>
<evidence type="ECO:0000256" key="3">
    <source>
        <dbReference type="ARBA" id="ARBA00023163"/>
    </source>
</evidence>
<dbReference type="Pfam" id="PF00440">
    <property type="entry name" value="TetR_N"/>
    <property type="match status" value="1"/>
</dbReference>
<dbReference type="PRINTS" id="PR00455">
    <property type="entry name" value="HTHTETR"/>
</dbReference>
<dbReference type="InterPro" id="IPR036271">
    <property type="entry name" value="Tet_transcr_reg_TetR-rel_C_sf"/>
</dbReference>
<dbReference type="RefSeq" id="WP_096800391.1">
    <property type="nucleotide sequence ID" value="NZ_CP023564.1"/>
</dbReference>
<evidence type="ECO:0000256" key="4">
    <source>
        <dbReference type="PROSITE-ProRule" id="PRU00335"/>
    </source>
</evidence>
<dbReference type="InterPro" id="IPR009057">
    <property type="entry name" value="Homeodomain-like_sf"/>
</dbReference>
<feature type="DNA-binding region" description="H-T-H motif" evidence="4">
    <location>
        <begin position="30"/>
        <end position="49"/>
    </location>
</feature>
<dbReference type="SUPFAM" id="SSF48498">
    <property type="entry name" value="Tetracyclin repressor-like, C-terminal domain"/>
    <property type="match status" value="1"/>
</dbReference>
<dbReference type="OrthoDB" id="3682047at2"/>
<keyword evidence="7" id="KW-1185">Reference proteome</keyword>
<dbReference type="Proteomes" id="UP000217889">
    <property type="component" value="Chromosome"/>
</dbReference>
<dbReference type="InterPro" id="IPR050109">
    <property type="entry name" value="HTH-type_TetR-like_transc_reg"/>
</dbReference>
<dbReference type="GO" id="GO:0000976">
    <property type="term" value="F:transcription cis-regulatory region binding"/>
    <property type="evidence" value="ECO:0007669"/>
    <property type="project" value="TreeGrafter"/>
</dbReference>
<dbReference type="PANTHER" id="PTHR30055">
    <property type="entry name" value="HTH-TYPE TRANSCRIPTIONAL REGULATOR RUTR"/>
    <property type="match status" value="1"/>
</dbReference>
<proteinExistence type="predicted"/>
<dbReference type="GO" id="GO:0003700">
    <property type="term" value="F:DNA-binding transcription factor activity"/>
    <property type="evidence" value="ECO:0007669"/>
    <property type="project" value="TreeGrafter"/>
</dbReference>
<organism evidence="6 7">
    <name type="scientific">Brachybacterium ginsengisoli</name>
    <dbReference type="NCBI Taxonomy" id="1331682"/>
    <lineage>
        <taxon>Bacteria</taxon>
        <taxon>Bacillati</taxon>
        <taxon>Actinomycetota</taxon>
        <taxon>Actinomycetes</taxon>
        <taxon>Micrococcales</taxon>
        <taxon>Dermabacteraceae</taxon>
        <taxon>Brachybacterium</taxon>
    </lineage>
</organism>
<dbReference type="AlphaFoldDB" id="A0A291H0D8"/>
<feature type="domain" description="HTH tetR-type" evidence="5">
    <location>
        <begin position="7"/>
        <end position="67"/>
    </location>
</feature>
<dbReference type="SUPFAM" id="SSF46689">
    <property type="entry name" value="Homeodomain-like"/>
    <property type="match status" value="1"/>
</dbReference>